<name>A0AAN9K020_CANGL</name>
<feature type="region of interest" description="Disordered" evidence="1">
    <location>
        <begin position="1"/>
        <end position="34"/>
    </location>
</feature>
<reference evidence="2 3" key="1">
    <citation type="submission" date="2024-01" db="EMBL/GenBank/DDBJ databases">
        <title>The genomes of 5 underutilized Papilionoideae crops provide insights into root nodulation and disease resistanc.</title>
        <authorList>
            <person name="Jiang F."/>
        </authorList>
    </citation>
    <scope>NUCLEOTIDE SEQUENCE [LARGE SCALE GENOMIC DNA]</scope>
    <source>
        <strain evidence="2">LVBAO_FW01</strain>
        <tissue evidence="2">Leaves</tissue>
    </source>
</reference>
<comment type="caution">
    <text evidence="2">The sequence shown here is derived from an EMBL/GenBank/DDBJ whole genome shotgun (WGS) entry which is preliminary data.</text>
</comment>
<evidence type="ECO:0000313" key="2">
    <source>
        <dbReference type="EMBL" id="KAK7307559.1"/>
    </source>
</evidence>
<protein>
    <submittedName>
        <fullName evidence="2">Uncharacterized protein</fullName>
    </submittedName>
</protein>
<feature type="compositionally biased region" description="Polar residues" evidence="1">
    <location>
        <begin position="22"/>
        <end position="32"/>
    </location>
</feature>
<gene>
    <name evidence="2" type="ORF">VNO77_40741</name>
</gene>
<evidence type="ECO:0000313" key="3">
    <source>
        <dbReference type="Proteomes" id="UP001367508"/>
    </source>
</evidence>
<dbReference type="AlphaFoldDB" id="A0AAN9K020"/>
<sequence>MLVGTGTDTDKQREESVWGPSSKGSVGSTRATQKPIIKKGTAWVGLQETEMVRGGPPLTCRVHGCGCNTRMRSLFSAKFSHRGIPRLGAPIHSFHGTVHMRCPHDF</sequence>
<accession>A0AAN9K020</accession>
<dbReference type="EMBL" id="JAYMYQ010000010">
    <property type="protein sequence ID" value="KAK7307559.1"/>
    <property type="molecule type" value="Genomic_DNA"/>
</dbReference>
<organism evidence="2 3">
    <name type="scientific">Canavalia gladiata</name>
    <name type="common">Sword bean</name>
    <name type="synonym">Dolichos gladiatus</name>
    <dbReference type="NCBI Taxonomy" id="3824"/>
    <lineage>
        <taxon>Eukaryota</taxon>
        <taxon>Viridiplantae</taxon>
        <taxon>Streptophyta</taxon>
        <taxon>Embryophyta</taxon>
        <taxon>Tracheophyta</taxon>
        <taxon>Spermatophyta</taxon>
        <taxon>Magnoliopsida</taxon>
        <taxon>eudicotyledons</taxon>
        <taxon>Gunneridae</taxon>
        <taxon>Pentapetalae</taxon>
        <taxon>rosids</taxon>
        <taxon>fabids</taxon>
        <taxon>Fabales</taxon>
        <taxon>Fabaceae</taxon>
        <taxon>Papilionoideae</taxon>
        <taxon>50 kb inversion clade</taxon>
        <taxon>NPAAA clade</taxon>
        <taxon>indigoferoid/millettioid clade</taxon>
        <taxon>Phaseoleae</taxon>
        <taxon>Canavalia</taxon>
    </lineage>
</organism>
<proteinExistence type="predicted"/>
<keyword evidence="3" id="KW-1185">Reference proteome</keyword>
<dbReference type="Proteomes" id="UP001367508">
    <property type="component" value="Unassembled WGS sequence"/>
</dbReference>
<evidence type="ECO:0000256" key="1">
    <source>
        <dbReference type="SAM" id="MobiDB-lite"/>
    </source>
</evidence>